<evidence type="ECO:0000259" key="7">
    <source>
        <dbReference type="Pfam" id="PF20209"/>
    </source>
</evidence>
<sequence length="1791" mass="202862">MRLNSERICKRCVARERSQKCPLFTERNCLDVGSVPEHLSELTQIEEHLIARLHAHILVWQIKGQQFKYKSHVVTFMQNTAKVYNKLPLLLSELNILLLKPSSTHSNRGIEQRFNSPMRVRRKVVFDWLIFLRANHPDYRNLEIDEANLLALPEDGPVTEQLPAREVDEPFFPNLNDIPNGQNADPNELDDENQPPQTAVVPNLLPDQTEMERLQQALTQATRPVDFIMLSMASVADDPVSELDGRFARHSSFCYYALNHLLRAQSKQHSSYVCKKLNGKNITFQDLEERVREGKADLANHIVRSAEQLHGTRPFWAARGRELEAMVLNLNAPHLFITASAADLQWFDLQTQMPGFERYSEQTEHEQYRAASDNLTHNPHIAAEYLTYPFELFLKHVICKVFKVRDHWYRYEWQARGSGHVHGFLWLDGAPAVRTGTDLERETLAQWWGDWVTAVNPNSTLPPGKNPASLPITERSNTRLHLTECLNRYQRHKCGNGYCLRKIKDVEEKRCRFHFPQAFRTIATVSRNQNPKYYKYLAVRNDTIMNAHIPVFTLGWNANTDMSPCTSIRGVFYYAAKYASKAEVKSEPYKELFANAIKGRERNRLPFLSVAMRIMNQLIAERDWSAQEVAHHLLGLQLVKCTRDFATVDFRPLDEQDTLAEPEHGQFQKRGQSWLEKYMMRMSCTLGSEDQLEDVTLFDFVRNWNVSNNIVWRRPRALARVLQMFPMYKSAPNGPGFEDYCRVKMMLHHPFSEPYELRMPNEVGEQTYAAAYRLCQLDHHGQHDMDPLDVKAEEEAEPDEDFTPTQYESEPEEERGPQNPFVELAARRGGEGADSYSQNNARDLGNRPEDLANNWHSSDYLFEQFGEQLDFLTLAKLLPECIRRTRNDPGTLTEAQRVVFNRMYNHCQDRFSGGAPVQLLMHVDGPAGTGKSYLIDMISTYLFDMAEQHGQPDPVLRAAPTGVAAFGIQGQTLHRLIRLPVRKLFEPLSNSVLLSLQQLYQRCHYLIIDEKSMIGLPELYQIDTRLKQIFPNRSDEPFGGMNILLCGDFYQLPPVGASPLYDTRLAVKIELTMAKELYQRFDKTVRLAQIMRQQGEDNGSIQFRTLLQSLRLGEMTDENCQFLQQRVEDNLPLNVRTAFENSLRIYPTRAAVCDYNVAALRKCGRPVLRIEAKHQPSAAKNSSEEDAQGLYPELLLSKGCRLVITSNLLTAFGLVNGTLGTLYDMVWRPEDDPLISLPCVLWFVPDNYAENGPCQRTSEGQPMIPIIPVRREWEVGSVTYSREMFPVVLAYAITVHKSQGLTLDKVVLDISTKDHSLGLTVEWGGALRLYPTRTFIGDDGGETKVPSPDFSVSIPPAFNQLTFFAVQSGESFHEVEEVYARKEGEKEEDDGGRVRMAISGWYHIPQEGEDGYEEGLEERLAEKSSLMQLQGKGDKYDLPQAQIQIYDQEDGNTTVDGNGKQPVKASDEDNDSTLIVADLDFLLEFFTPTYLTPDTLSSLSSIFADESSLRLSYVLSAKFSSSLRSYITSQEQEHPSRQPLQRRDRSIHRLESRSPTSQTPLFIPATDHDILARRFRRGMDYTLATGYNEDASRLEVTLGITPTKGWGDDEDTDADKEGKAEDGSPTVANESKEPEEDEHEEADENGKEETTNATVENDRDNNPPIAPPSKQPSDDEPSSTAEEEKGKSHDTRAPAAPVSKNPYPPPQTPPPPPPPATPPPPPTDAGVPVPPPSAQNPYPTPSSSFPPPSSSSFSHPNSKSNPDPKSNPNPNPNPTTTKSSDPAVYHSATAG</sequence>
<dbReference type="InterPro" id="IPR043044">
    <property type="entry name" value="TPA1/Ofd1_C"/>
</dbReference>
<dbReference type="CDD" id="cd18809">
    <property type="entry name" value="SF1_C_RecD"/>
    <property type="match status" value="1"/>
</dbReference>
<evidence type="ECO:0000313" key="8">
    <source>
        <dbReference type="EMBL" id="SLM40154.1"/>
    </source>
</evidence>
<feature type="compositionally biased region" description="Low complexity" evidence="2">
    <location>
        <begin position="1750"/>
        <end position="1764"/>
    </location>
</feature>
<feature type="domain" description="Prolyl 3,4-dihydroxylase TPA1/OFD1 N-terminal" evidence="5">
    <location>
        <begin position="1322"/>
        <end position="1403"/>
    </location>
</feature>
<keyword evidence="1" id="KW-0547">Nucleotide-binding</keyword>
<evidence type="ECO:0000259" key="3">
    <source>
        <dbReference type="Pfam" id="PF05970"/>
    </source>
</evidence>
<dbReference type="Gene3D" id="3.40.50.300">
    <property type="entry name" value="P-loop containing nucleotide triphosphate hydrolases"/>
    <property type="match status" value="1"/>
</dbReference>
<feature type="domain" description="Oxoglutarate/iron-dependent oxygenase C-terminal degradation" evidence="4">
    <location>
        <begin position="1478"/>
        <end position="1543"/>
    </location>
</feature>
<feature type="region of interest" description="Disordered" evidence="2">
    <location>
        <begin position="793"/>
        <end position="820"/>
    </location>
</feature>
<feature type="domain" description="DNA helicase Pif1-like DEAD-box helicase" evidence="3">
    <location>
        <begin position="892"/>
        <end position="1119"/>
    </location>
</feature>
<dbReference type="Pfam" id="PF20209">
    <property type="entry name" value="DUF6570"/>
    <property type="match status" value="1"/>
</dbReference>
<keyword evidence="1" id="KW-0227">DNA damage</keyword>
<dbReference type="InterPro" id="IPR051055">
    <property type="entry name" value="PIF1_helicase"/>
</dbReference>
<keyword evidence="9" id="KW-1185">Reference proteome</keyword>
<dbReference type="EC" id="5.6.2.3" evidence="1"/>
<reference evidence="9" key="1">
    <citation type="submission" date="2017-03" db="EMBL/GenBank/DDBJ databases">
        <authorList>
            <person name="Sharma R."/>
            <person name="Thines M."/>
        </authorList>
    </citation>
    <scope>NUCLEOTIDE SEQUENCE [LARGE SCALE GENOMIC DNA]</scope>
</reference>
<dbReference type="InterPro" id="IPR046700">
    <property type="entry name" value="DUF6570"/>
</dbReference>
<evidence type="ECO:0000259" key="4">
    <source>
        <dbReference type="Pfam" id="PF10637"/>
    </source>
</evidence>
<organism evidence="8 9">
    <name type="scientific">Lasallia pustulata</name>
    <dbReference type="NCBI Taxonomy" id="136370"/>
    <lineage>
        <taxon>Eukaryota</taxon>
        <taxon>Fungi</taxon>
        <taxon>Dikarya</taxon>
        <taxon>Ascomycota</taxon>
        <taxon>Pezizomycotina</taxon>
        <taxon>Lecanoromycetes</taxon>
        <taxon>OSLEUM clade</taxon>
        <taxon>Umbilicariomycetidae</taxon>
        <taxon>Umbilicariales</taxon>
        <taxon>Umbilicariaceae</taxon>
        <taxon>Lasallia</taxon>
    </lineage>
</organism>
<dbReference type="InterPro" id="IPR039558">
    <property type="entry name" value="TPA1/OFD1_N"/>
</dbReference>
<dbReference type="Pfam" id="PF10637">
    <property type="entry name" value="Ofd1_CTDD"/>
    <property type="match status" value="2"/>
</dbReference>
<keyword evidence="1" id="KW-0347">Helicase</keyword>
<dbReference type="Gene3D" id="3.60.130.20">
    <property type="entry name" value="Oxoglutarate/iron-dependent oxygenase, C-terminal degradation domain"/>
    <property type="match status" value="2"/>
</dbReference>
<keyword evidence="1" id="KW-0233">DNA recombination</keyword>
<evidence type="ECO:0000256" key="1">
    <source>
        <dbReference type="RuleBase" id="RU363044"/>
    </source>
</evidence>
<comment type="catalytic activity">
    <reaction evidence="1">
        <text>ATP + H2O = ADP + phosphate + H(+)</text>
        <dbReference type="Rhea" id="RHEA:13065"/>
        <dbReference type="ChEBI" id="CHEBI:15377"/>
        <dbReference type="ChEBI" id="CHEBI:15378"/>
        <dbReference type="ChEBI" id="CHEBI:30616"/>
        <dbReference type="ChEBI" id="CHEBI:43474"/>
        <dbReference type="ChEBI" id="CHEBI:456216"/>
        <dbReference type="EC" id="5.6.2.3"/>
    </reaction>
</comment>
<keyword evidence="1 8" id="KW-0378">Hydrolase</keyword>
<comment type="similarity">
    <text evidence="1">Belongs to the helicase family.</text>
</comment>
<keyword evidence="1" id="KW-0234">DNA repair</keyword>
<evidence type="ECO:0000313" key="9">
    <source>
        <dbReference type="Proteomes" id="UP000192927"/>
    </source>
</evidence>
<feature type="region of interest" description="Disordered" evidence="2">
    <location>
        <begin position="170"/>
        <end position="198"/>
    </location>
</feature>
<dbReference type="GO" id="GO:0016887">
    <property type="term" value="F:ATP hydrolysis activity"/>
    <property type="evidence" value="ECO:0007669"/>
    <property type="project" value="RHEA"/>
</dbReference>
<dbReference type="GO" id="GO:0031418">
    <property type="term" value="F:L-ascorbic acid binding"/>
    <property type="evidence" value="ECO:0007669"/>
    <property type="project" value="InterPro"/>
</dbReference>
<dbReference type="GO" id="GO:0043139">
    <property type="term" value="F:5'-3' DNA helicase activity"/>
    <property type="evidence" value="ECO:0007669"/>
    <property type="project" value="UniProtKB-EC"/>
</dbReference>
<dbReference type="InterPro" id="IPR010285">
    <property type="entry name" value="DNA_helicase_pif1-like_DEAD"/>
</dbReference>
<protein>
    <recommendedName>
        <fullName evidence="1">ATP-dependent DNA helicase</fullName>
        <ecNumber evidence="1">5.6.2.3</ecNumber>
    </recommendedName>
</protein>
<feature type="compositionally biased region" description="Acidic residues" evidence="2">
    <location>
        <begin position="1633"/>
        <end position="1643"/>
    </location>
</feature>
<evidence type="ECO:0000259" key="6">
    <source>
        <dbReference type="Pfam" id="PF14214"/>
    </source>
</evidence>
<dbReference type="InterPro" id="IPR019601">
    <property type="entry name" value="Oxoglutarate/Fe-dep_Oase_C"/>
</dbReference>
<dbReference type="Proteomes" id="UP000192927">
    <property type="component" value="Unassembled WGS sequence"/>
</dbReference>
<evidence type="ECO:0000259" key="5">
    <source>
        <dbReference type="Pfam" id="PF13661"/>
    </source>
</evidence>
<dbReference type="GO" id="GO:0006310">
    <property type="term" value="P:DNA recombination"/>
    <property type="evidence" value="ECO:0007669"/>
    <property type="project" value="UniProtKB-KW"/>
</dbReference>
<feature type="region of interest" description="Disordered" evidence="2">
    <location>
        <begin position="1600"/>
        <end position="1791"/>
    </location>
</feature>
<proteinExistence type="inferred from homology"/>
<feature type="compositionally biased region" description="Basic and acidic residues" evidence="2">
    <location>
        <begin position="1644"/>
        <end position="1661"/>
    </location>
</feature>
<dbReference type="GO" id="GO:0005524">
    <property type="term" value="F:ATP binding"/>
    <property type="evidence" value="ECO:0007669"/>
    <property type="project" value="UniProtKB-KW"/>
</dbReference>
<accession>A0A1W5DAJ7</accession>
<dbReference type="Pfam" id="PF14214">
    <property type="entry name" value="Helitron_like_N"/>
    <property type="match status" value="1"/>
</dbReference>
<feature type="region of interest" description="Disordered" evidence="2">
    <location>
        <begin position="1448"/>
        <end position="1468"/>
    </location>
</feature>
<dbReference type="GO" id="GO:0006281">
    <property type="term" value="P:DNA repair"/>
    <property type="evidence" value="ECO:0007669"/>
    <property type="project" value="UniProtKB-KW"/>
</dbReference>
<keyword evidence="1" id="KW-0067">ATP-binding</keyword>
<feature type="compositionally biased region" description="Pro residues" evidence="2">
    <location>
        <begin position="1702"/>
        <end position="1749"/>
    </location>
</feature>
<feature type="domain" description="Oxoglutarate/iron-dependent oxygenase C-terminal degradation" evidence="4">
    <location>
        <begin position="1565"/>
        <end position="1610"/>
    </location>
</feature>
<dbReference type="PANTHER" id="PTHR47642">
    <property type="entry name" value="ATP-DEPENDENT DNA HELICASE"/>
    <property type="match status" value="1"/>
</dbReference>
<dbReference type="Gene3D" id="2.60.120.620">
    <property type="entry name" value="q2cbj1_9rhob like domain"/>
    <property type="match status" value="1"/>
</dbReference>
<evidence type="ECO:0000256" key="2">
    <source>
        <dbReference type="SAM" id="MobiDB-lite"/>
    </source>
</evidence>
<name>A0A1W5DAJ7_9LECA</name>
<dbReference type="Pfam" id="PF13661">
    <property type="entry name" value="2OG-FeII_Oxy_4"/>
    <property type="match status" value="1"/>
</dbReference>
<dbReference type="GO" id="GO:0005506">
    <property type="term" value="F:iron ion binding"/>
    <property type="evidence" value="ECO:0007669"/>
    <property type="project" value="InterPro"/>
</dbReference>
<feature type="domain" description="Helitron helicase-like" evidence="6">
    <location>
        <begin position="245"/>
        <end position="424"/>
    </location>
</feature>
<dbReference type="EMBL" id="FWEW01003623">
    <property type="protein sequence ID" value="SLM40154.1"/>
    <property type="molecule type" value="Genomic_DNA"/>
</dbReference>
<dbReference type="GO" id="GO:0000723">
    <property type="term" value="P:telomere maintenance"/>
    <property type="evidence" value="ECO:0007669"/>
    <property type="project" value="InterPro"/>
</dbReference>
<dbReference type="GO" id="GO:0016706">
    <property type="term" value="F:2-oxoglutarate-dependent dioxygenase activity"/>
    <property type="evidence" value="ECO:0007669"/>
    <property type="project" value="InterPro"/>
</dbReference>
<dbReference type="Pfam" id="PF05970">
    <property type="entry name" value="PIF1"/>
    <property type="match status" value="1"/>
</dbReference>
<dbReference type="InterPro" id="IPR027417">
    <property type="entry name" value="P-loop_NTPase"/>
</dbReference>
<feature type="compositionally biased region" description="Basic and acidic residues" evidence="2">
    <location>
        <begin position="1682"/>
        <end position="1692"/>
    </location>
</feature>
<dbReference type="SUPFAM" id="SSF52540">
    <property type="entry name" value="P-loop containing nucleoside triphosphate hydrolases"/>
    <property type="match status" value="2"/>
</dbReference>
<dbReference type="InterPro" id="IPR025476">
    <property type="entry name" value="Helitron_helicase-like"/>
</dbReference>
<comment type="cofactor">
    <cofactor evidence="1">
        <name>Mg(2+)</name>
        <dbReference type="ChEBI" id="CHEBI:18420"/>
    </cofactor>
</comment>
<feature type="domain" description="DUF6570" evidence="7">
    <location>
        <begin position="19"/>
        <end position="149"/>
    </location>
</feature>